<organism evidence="1 2">
    <name type="scientific">Trachymyrmex cornetzi</name>
    <dbReference type="NCBI Taxonomy" id="471704"/>
    <lineage>
        <taxon>Eukaryota</taxon>
        <taxon>Metazoa</taxon>
        <taxon>Ecdysozoa</taxon>
        <taxon>Arthropoda</taxon>
        <taxon>Hexapoda</taxon>
        <taxon>Insecta</taxon>
        <taxon>Pterygota</taxon>
        <taxon>Neoptera</taxon>
        <taxon>Endopterygota</taxon>
        <taxon>Hymenoptera</taxon>
        <taxon>Apocrita</taxon>
        <taxon>Aculeata</taxon>
        <taxon>Formicoidea</taxon>
        <taxon>Formicidae</taxon>
        <taxon>Myrmicinae</taxon>
        <taxon>Trachymyrmex</taxon>
    </lineage>
</organism>
<reference evidence="1 2" key="1">
    <citation type="submission" date="2015-09" db="EMBL/GenBank/DDBJ databases">
        <title>Trachymyrmex cornetzi WGS genome.</title>
        <authorList>
            <person name="Nygaard S."/>
            <person name="Hu H."/>
            <person name="Boomsma J."/>
            <person name="Zhang G."/>
        </authorList>
    </citation>
    <scope>NUCLEOTIDE SEQUENCE [LARGE SCALE GENOMIC DNA]</scope>
    <source>
        <strain evidence="1">Tcor2-1</strain>
        <tissue evidence="1">Whole body</tissue>
    </source>
</reference>
<gene>
    <name evidence="1" type="ORF">ALC57_16916</name>
</gene>
<dbReference type="Proteomes" id="UP000078492">
    <property type="component" value="Unassembled WGS sequence"/>
</dbReference>
<evidence type="ECO:0000313" key="2">
    <source>
        <dbReference type="Proteomes" id="UP000078492"/>
    </source>
</evidence>
<dbReference type="EMBL" id="KQ980969">
    <property type="protein sequence ID" value="KYN10946.1"/>
    <property type="molecule type" value="Genomic_DNA"/>
</dbReference>
<name>A0A151IU33_9HYME</name>
<dbReference type="PANTHER" id="PTHR33053:SF9">
    <property type="entry name" value="AGAP000105-PA"/>
    <property type="match status" value="1"/>
</dbReference>
<evidence type="ECO:0000313" key="1">
    <source>
        <dbReference type="EMBL" id="KYN10946.1"/>
    </source>
</evidence>
<dbReference type="AlphaFoldDB" id="A0A151IU33"/>
<dbReference type="STRING" id="471704.A0A151IU33"/>
<keyword evidence="2" id="KW-1185">Reference proteome</keyword>
<protein>
    <submittedName>
        <fullName evidence="1">Uncharacterized protein</fullName>
    </submittedName>
</protein>
<dbReference type="PANTHER" id="PTHR33053">
    <property type="entry name" value="PROTEIN, PUTATIVE-RELATED"/>
    <property type="match status" value="1"/>
</dbReference>
<sequence length="414" mass="48655">MNDFIQEINLLQKDGIHIDEKKYAVQLKHIICDIQARKFLKQIKGHGGYAACERCEVYGKCITYPNQRVVYPDPDCTKRSNESFRRQQQKEHHISISPLLHIEPPIDMIHAFPLDYMHMCCLGVTKKFYVMDLIFNKTAVKLTSSFRQKLFKRIIHLKPFVPHEFQRKPRPFVPNLKASELRFIALYAGPIIFKGILNRDLYNHFLLFSIALRILCMENFAQKFNDAAKSYLKNYFLLLPTFYGEKSHVLNAHYLLHLADDVRIHNCTLNEISAFPFENHLGLMRNFLHSANKPLSQICRRMHKANIIINQKTVIPPKLIILKQKDIDNNHKLLLKLKYQNFLITTKSPNDLVMLNDCSVIKIVSLGYYCENENDITISGVYWMKKKSIFEYPTNSAHLYMWQLKKTVQRRHCV</sequence>
<accession>A0A151IU33</accession>
<proteinExistence type="predicted"/>